<gene>
    <name evidence="1" type="ORF">SAMN05444159_2233</name>
</gene>
<organism evidence="1 2">
    <name type="scientific">Bradyrhizobium lablabi</name>
    <dbReference type="NCBI Taxonomy" id="722472"/>
    <lineage>
        <taxon>Bacteria</taxon>
        <taxon>Pseudomonadati</taxon>
        <taxon>Pseudomonadota</taxon>
        <taxon>Alphaproteobacteria</taxon>
        <taxon>Hyphomicrobiales</taxon>
        <taxon>Nitrobacteraceae</taxon>
        <taxon>Bradyrhizobium</taxon>
    </lineage>
</organism>
<dbReference type="AlphaFoldDB" id="A0A1M6P5U1"/>
<sequence length="78" mass="8509">MAQTRQESGNGYVFNTSLVYYSFTLPSAQCAIGLSLRILSKVCAGSITARVPPHRSEGTIDCIHPFNAFLTLTAVTKW</sequence>
<dbReference type="EMBL" id="LT670844">
    <property type="protein sequence ID" value="SHK03311.1"/>
    <property type="molecule type" value="Genomic_DNA"/>
</dbReference>
<reference evidence="1 2" key="1">
    <citation type="submission" date="2016-11" db="EMBL/GenBank/DDBJ databases">
        <authorList>
            <person name="Jaros S."/>
            <person name="Januszkiewicz K."/>
            <person name="Wedrychowicz H."/>
        </authorList>
    </citation>
    <scope>NUCLEOTIDE SEQUENCE [LARGE SCALE GENOMIC DNA]</scope>
    <source>
        <strain evidence="1 2">GAS499</strain>
    </source>
</reference>
<evidence type="ECO:0000313" key="1">
    <source>
        <dbReference type="EMBL" id="SHK03311.1"/>
    </source>
</evidence>
<proteinExistence type="predicted"/>
<name>A0A1M6P5U1_9BRAD</name>
<protein>
    <submittedName>
        <fullName evidence="1">Uncharacterized protein</fullName>
    </submittedName>
</protein>
<accession>A0A1M6P5U1</accession>
<dbReference type="Proteomes" id="UP000189935">
    <property type="component" value="Chromosome I"/>
</dbReference>
<evidence type="ECO:0000313" key="2">
    <source>
        <dbReference type="Proteomes" id="UP000189935"/>
    </source>
</evidence>